<dbReference type="EMBL" id="LAOA01000019">
    <property type="protein sequence ID" value="KJV76542.1"/>
    <property type="molecule type" value="Genomic_DNA"/>
</dbReference>
<protein>
    <submittedName>
        <fullName evidence="1">Uncharacterized protein</fullName>
    </submittedName>
</protein>
<name>A0A0F3P9A4_ORITS</name>
<dbReference type="PATRIC" id="fig|1359175.3.peg.1188"/>
<comment type="caution">
    <text evidence="1">The sequence shown here is derived from an EMBL/GenBank/DDBJ whole genome shotgun (WGS) entry which is preliminary data.</text>
</comment>
<evidence type="ECO:0000313" key="2">
    <source>
        <dbReference type="Proteomes" id="UP000033671"/>
    </source>
</evidence>
<accession>A0A0F3P9A4</accession>
<proteinExistence type="predicted"/>
<dbReference type="AlphaFoldDB" id="A0A0F3P9A4"/>
<evidence type="ECO:0000313" key="1">
    <source>
        <dbReference type="EMBL" id="KJV76542.1"/>
    </source>
</evidence>
<gene>
    <name evidence="1" type="ORF">OTSTA716_0727</name>
</gene>
<sequence length="73" mass="8795">MRWENIRLEEGKYIPYIKNGQAQTVPLVNLLPLQIKLHNKMISQRKIGRSRNMQKRVLLVPEYYLDIEDFILK</sequence>
<dbReference type="Proteomes" id="UP000033671">
    <property type="component" value="Unassembled WGS sequence"/>
</dbReference>
<organism evidence="1 2">
    <name type="scientific">Orientia tsutsugamushi str. TA716</name>
    <dbReference type="NCBI Taxonomy" id="1359175"/>
    <lineage>
        <taxon>Bacteria</taxon>
        <taxon>Pseudomonadati</taxon>
        <taxon>Pseudomonadota</taxon>
        <taxon>Alphaproteobacteria</taxon>
        <taxon>Rickettsiales</taxon>
        <taxon>Rickettsiaceae</taxon>
        <taxon>Rickettsieae</taxon>
        <taxon>Orientia</taxon>
    </lineage>
</organism>
<dbReference type="RefSeq" id="WP_045916902.1">
    <property type="nucleotide sequence ID" value="NZ_LAOA01000019.1"/>
</dbReference>
<reference evidence="1 2" key="1">
    <citation type="submission" date="2015-01" db="EMBL/GenBank/DDBJ databases">
        <title>Genome Sequencing of Rickettsiales.</title>
        <authorList>
            <person name="Daugherty S.C."/>
            <person name="Su Q."/>
            <person name="Abolude K."/>
            <person name="Beier-Sexton M."/>
            <person name="Carlyon J.A."/>
            <person name="Carter R."/>
            <person name="Day N.P."/>
            <person name="Dumler S.J."/>
            <person name="Dyachenko V."/>
            <person name="Godinez A."/>
            <person name="Kurtti T.J."/>
            <person name="Lichay M."/>
            <person name="Mullins K.E."/>
            <person name="Ott S."/>
            <person name="Pappas-Brown V."/>
            <person name="Paris D.H."/>
            <person name="Patel P."/>
            <person name="Richards A.L."/>
            <person name="Sadzewicz L."/>
            <person name="Sears K."/>
            <person name="Seidman D."/>
            <person name="Sengamalay N."/>
            <person name="Stenos J."/>
            <person name="Tallon L.J."/>
            <person name="Vincent G."/>
            <person name="Fraser C.M."/>
            <person name="Munderloh U."/>
            <person name="Dunning-Hotopp J.C."/>
        </authorList>
    </citation>
    <scope>NUCLEOTIDE SEQUENCE [LARGE SCALE GENOMIC DNA]</scope>
    <source>
        <strain evidence="1 2">TA716</strain>
    </source>
</reference>